<protein>
    <recommendedName>
        <fullName evidence="3">DUF1993 domain-containing protein</fullName>
    </recommendedName>
</protein>
<accession>A0YGZ1</accession>
<dbReference type="EMBL" id="AAVT01000013">
    <property type="protein sequence ID" value="EAW29866.1"/>
    <property type="molecule type" value="Genomic_DNA"/>
</dbReference>
<dbReference type="InterPro" id="IPR034660">
    <property type="entry name" value="DinB/YfiT-like"/>
</dbReference>
<dbReference type="PANTHER" id="PTHR36922:SF1">
    <property type="entry name" value="DUF1993 DOMAIN-CONTAINING PROTEIN"/>
    <property type="match status" value="1"/>
</dbReference>
<name>A0YGZ1_9GAMM</name>
<evidence type="ECO:0008006" key="3">
    <source>
        <dbReference type="Google" id="ProtNLM"/>
    </source>
</evidence>
<comment type="caution">
    <text evidence="1">The sequence shown here is derived from an EMBL/GenBank/DDBJ whole genome shotgun (WGS) entry which is preliminary data.</text>
</comment>
<dbReference type="Proteomes" id="UP000004931">
    <property type="component" value="Unassembled WGS sequence"/>
</dbReference>
<sequence>MNLYHQTVPVFSHQLKNLAAILKLAAKDAKARNIDPGVLLNSRLAPDMLPLVSQVRIATDNVKGCCGRLAGVDAPTLADNETTFVELDQRIKTVIKFLRTLKSAQFEGAESRTIAMVMPIGTIEFNGLDYFNGWALPNFYFHYSTAFSILRHNGLGIGKKEFLGQVPGMTGKGKVAKMMGLKSAGKKAKK</sequence>
<dbReference type="eggNOG" id="COG3812">
    <property type="taxonomic scope" value="Bacteria"/>
</dbReference>
<reference evidence="1 2" key="1">
    <citation type="journal article" date="2010" name="J. Bacteriol.">
        <title>Genome sequence of the oligotrophic marine Gammaproteobacterium HTCC2143, isolated from the Oregon Coast.</title>
        <authorList>
            <person name="Oh H.M."/>
            <person name="Kang I."/>
            <person name="Ferriera S."/>
            <person name="Giovannoni S.J."/>
            <person name="Cho J.C."/>
        </authorList>
    </citation>
    <scope>NUCLEOTIDE SEQUENCE [LARGE SCALE GENOMIC DNA]</scope>
    <source>
        <strain evidence="1 2">HTCC2143</strain>
    </source>
</reference>
<dbReference type="SUPFAM" id="SSF109854">
    <property type="entry name" value="DinB/YfiT-like putative metalloenzymes"/>
    <property type="match status" value="1"/>
</dbReference>
<evidence type="ECO:0000313" key="1">
    <source>
        <dbReference type="EMBL" id="EAW29866.1"/>
    </source>
</evidence>
<gene>
    <name evidence="1" type="ORF">GP2143_11724</name>
</gene>
<organism evidence="1 2">
    <name type="scientific">marine gamma proteobacterium HTCC2143</name>
    <dbReference type="NCBI Taxonomy" id="247633"/>
    <lineage>
        <taxon>Bacteria</taxon>
        <taxon>Pseudomonadati</taxon>
        <taxon>Pseudomonadota</taxon>
        <taxon>Gammaproteobacteria</taxon>
        <taxon>Cellvibrionales</taxon>
        <taxon>Spongiibacteraceae</taxon>
        <taxon>BD1-7 clade</taxon>
    </lineage>
</organism>
<keyword evidence="2" id="KW-1185">Reference proteome</keyword>
<dbReference type="Pfam" id="PF09351">
    <property type="entry name" value="DUF1993"/>
    <property type="match status" value="1"/>
</dbReference>
<proteinExistence type="predicted"/>
<evidence type="ECO:0000313" key="2">
    <source>
        <dbReference type="Proteomes" id="UP000004931"/>
    </source>
</evidence>
<dbReference type="Gene3D" id="1.20.120.450">
    <property type="entry name" value="dinb family like domain"/>
    <property type="match status" value="1"/>
</dbReference>
<dbReference type="PANTHER" id="PTHR36922">
    <property type="entry name" value="BLL2446 PROTEIN"/>
    <property type="match status" value="1"/>
</dbReference>
<dbReference type="InterPro" id="IPR018531">
    <property type="entry name" value="DUF1993"/>
</dbReference>
<dbReference type="AlphaFoldDB" id="A0YGZ1"/>